<protein>
    <submittedName>
        <fullName evidence="2">Uncharacterized protein</fullName>
    </submittedName>
</protein>
<dbReference type="AlphaFoldDB" id="A0A061R8Y0"/>
<accession>A0A061R8Y0</accession>
<proteinExistence type="predicted"/>
<reference evidence="2" key="1">
    <citation type="submission" date="2014-05" db="EMBL/GenBank/DDBJ databases">
        <title>The transcriptome of the halophilic microalga Tetraselmis sp. GSL018 isolated from the Great Salt Lake, Utah.</title>
        <authorList>
            <person name="Jinkerson R.E."/>
            <person name="D'Adamo S."/>
            <person name="Posewitz M.C."/>
        </authorList>
    </citation>
    <scope>NUCLEOTIDE SEQUENCE</scope>
    <source>
        <strain evidence="2">GSL018</strain>
    </source>
</reference>
<evidence type="ECO:0000313" key="2">
    <source>
        <dbReference type="EMBL" id="JAC66971.1"/>
    </source>
</evidence>
<feature type="region of interest" description="Disordered" evidence="1">
    <location>
        <begin position="149"/>
        <end position="181"/>
    </location>
</feature>
<organism evidence="2">
    <name type="scientific">Tetraselmis sp. GSL018</name>
    <dbReference type="NCBI Taxonomy" id="582737"/>
    <lineage>
        <taxon>Eukaryota</taxon>
        <taxon>Viridiplantae</taxon>
        <taxon>Chlorophyta</taxon>
        <taxon>core chlorophytes</taxon>
        <taxon>Chlorodendrophyceae</taxon>
        <taxon>Chlorodendrales</taxon>
        <taxon>Chlorodendraceae</taxon>
        <taxon>Tetraselmis</taxon>
    </lineage>
</organism>
<evidence type="ECO:0000256" key="1">
    <source>
        <dbReference type="SAM" id="MobiDB-lite"/>
    </source>
</evidence>
<name>A0A061R8Y0_9CHLO</name>
<dbReference type="EMBL" id="GBEZ01019611">
    <property type="protein sequence ID" value="JAC66971.1"/>
    <property type="molecule type" value="Transcribed_RNA"/>
</dbReference>
<feature type="compositionally biased region" description="Basic and acidic residues" evidence="1">
    <location>
        <begin position="151"/>
        <end position="169"/>
    </location>
</feature>
<sequence>MILCWRRHDSEVHCIPWCRNGSRRCKKRLFPCQVAYCFRCCPPPPLPPIPIHADKPKPVKREMLEDIYQAFGGAPFKPSFRVRPEQGNAKLTDITTRLIKRWLPSPRVQLTTARWTLDSSITSGNIFPEAREGQNQSENHAHLTATLAATDEGKEVPRGDEEDPVEPHRSRALQGASEAMAGSQAVTFKGRGMGKVLRRQQRHLDRLDMEMAQSSDFVSEVSTYLRDLERDLSQRHPFR</sequence>
<gene>
    <name evidence="2" type="ORF">TSPGSL018_12335</name>
</gene>